<gene>
    <name evidence="2" type="ORF">RO3G_15251</name>
</gene>
<accession>I1CQ10</accession>
<reference evidence="2 3" key="1">
    <citation type="journal article" date="2009" name="PLoS Genet.">
        <title>Genomic analysis of the basal lineage fungus Rhizopus oryzae reveals a whole-genome duplication.</title>
        <authorList>
            <person name="Ma L.-J."/>
            <person name="Ibrahim A.S."/>
            <person name="Skory C."/>
            <person name="Grabherr M.G."/>
            <person name="Burger G."/>
            <person name="Butler M."/>
            <person name="Elias M."/>
            <person name="Idnurm A."/>
            <person name="Lang B.F."/>
            <person name="Sone T."/>
            <person name="Abe A."/>
            <person name="Calvo S.E."/>
            <person name="Corrochano L.M."/>
            <person name="Engels R."/>
            <person name="Fu J."/>
            <person name="Hansberg W."/>
            <person name="Kim J.-M."/>
            <person name="Kodira C.D."/>
            <person name="Koehrsen M.J."/>
            <person name="Liu B."/>
            <person name="Miranda-Saavedra D."/>
            <person name="O'Leary S."/>
            <person name="Ortiz-Castellanos L."/>
            <person name="Poulter R."/>
            <person name="Rodriguez-Romero J."/>
            <person name="Ruiz-Herrera J."/>
            <person name="Shen Y.-Q."/>
            <person name="Zeng Q."/>
            <person name="Galagan J."/>
            <person name="Birren B.W."/>
            <person name="Cuomo C.A."/>
            <person name="Wickes B.L."/>
        </authorList>
    </citation>
    <scope>NUCLEOTIDE SEQUENCE [LARGE SCALE GENOMIC DNA]</scope>
    <source>
        <strain evidence="3">RA 99-880 / ATCC MYA-4621 / FGSC 9543 / NRRL 43880</strain>
    </source>
</reference>
<dbReference type="Proteomes" id="UP000009138">
    <property type="component" value="Unassembled WGS sequence"/>
</dbReference>
<dbReference type="InterPro" id="IPR036397">
    <property type="entry name" value="RNaseH_sf"/>
</dbReference>
<dbReference type="GO" id="GO:0003676">
    <property type="term" value="F:nucleic acid binding"/>
    <property type="evidence" value="ECO:0007669"/>
    <property type="project" value="InterPro"/>
</dbReference>
<dbReference type="InParanoid" id="I1CQ10"/>
<organism evidence="2 3">
    <name type="scientific">Rhizopus delemar (strain RA 99-880 / ATCC MYA-4621 / FGSC 9543 / NRRL 43880)</name>
    <name type="common">Mucormycosis agent</name>
    <name type="synonym">Rhizopus arrhizus var. delemar</name>
    <dbReference type="NCBI Taxonomy" id="246409"/>
    <lineage>
        <taxon>Eukaryota</taxon>
        <taxon>Fungi</taxon>
        <taxon>Fungi incertae sedis</taxon>
        <taxon>Mucoromycota</taxon>
        <taxon>Mucoromycotina</taxon>
        <taxon>Mucoromycetes</taxon>
        <taxon>Mucorales</taxon>
        <taxon>Mucorineae</taxon>
        <taxon>Rhizopodaceae</taxon>
        <taxon>Rhizopus</taxon>
    </lineage>
</organism>
<dbReference type="VEuPathDB" id="FungiDB:RO3G_15251"/>
<keyword evidence="1" id="KW-0472">Membrane</keyword>
<feature type="transmembrane region" description="Helical" evidence="1">
    <location>
        <begin position="26"/>
        <end position="48"/>
    </location>
</feature>
<keyword evidence="1" id="KW-1133">Transmembrane helix</keyword>
<evidence type="ECO:0000256" key="1">
    <source>
        <dbReference type="SAM" id="Phobius"/>
    </source>
</evidence>
<evidence type="ECO:0008006" key="4">
    <source>
        <dbReference type="Google" id="ProtNLM"/>
    </source>
</evidence>
<dbReference type="Gene3D" id="3.30.420.10">
    <property type="entry name" value="Ribonuclease H-like superfamily/Ribonuclease H"/>
    <property type="match status" value="1"/>
</dbReference>
<proteinExistence type="predicted"/>
<evidence type="ECO:0000313" key="2">
    <source>
        <dbReference type="EMBL" id="EIE90540.1"/>
    </source>
</evidence>
<dbReference type="RefSeq" id="XP_067525936.1">
    <property type="nucleotide sequence ID" value="XM_067669835.1"/>
</dbReference>
<keyword evidence="1" id="KW-0812">Transmembrane</keyword>
<protein>
    <recommendedName>
        <fullName evidence="4">Transposase Tc1-like domain-containing protein</fullName>
    </recommendedName>
</protein>
<dbReference type="AlphaFoldDB" id="I1CQ10"/>
<dbReference type="EMBL" id="CH476746">
    <property type="protein sequence ID" value="EIE90540.1"/>
    <property type="molecule type" value="Genomic_DNA"/>
</dbReference>
<keyword evidence="3" id="KW-1185">Reference proteome</keyword>
<name>I1CQ10_RHIO9</name>
<evidence type="ECO:0000313" key="3">
    <source>
        <dbReference type="Proteomes" id="UP000009138"/>
    </source>
</evidence>
<sequence length="184" mass="21253">MLYNGLNNKGKDYLLFWEFLTELNNVILRVISIILIFINVNYNQLLFYNKHYFVRQLTKNCVPSAVKVTKCLENDIGKNVGVERVHKVLRKSVLGAIEKPKKPLLSTKNIRNKLSWCIAQRESLKRHHVKLAVKHDGCNIMLWNAITYAGAGWMCKTNGNMDKAMYKETLEDYGKHVIIGEKEA</sequence>
<dbReference type="GeneID" id="93622216"/>